<dbReference type="PANTHER" id="PTHR23028">
    <property type="entry name" value="ACETYLTRANSFERASE"/>
    <property type="match status" value="1"/>
</dbReference>
<feature type="transmembrane region" description="Helical" evidence="3">
    <location>
        <begin position="277"/>
        <end position="297"/>
    </location>
</feature>
<dbReference type="PANTHER" id="PTHR23028:SF53">
    <property type="entry name" value="ACYL_TRANSF_3 DOMAIN-CONTAINING PROTEIN"/>
    <property type="match status" value="1"/>
</dbReference>
<dbReference type="OrthoDB" id="9796461at2"/>
<dbReference type="Pfam" id="PF01757">
    <property type="entry name" value="Acyl_transf_3"/>
    <property type="match status" value="1"/>
</dbReference>
<evidence type="ECO:0000313" key="5">
    <source>
        <dbReference type="EMBL" id="TCP69849.1"/>
    </source>
</evidence>
<keyword evidence="3" id="KW-0812">Transmembrane</keyword>
<dbReference type="GO" id="GO:0016747">
    <property type="term" value="F:acyltransferase activity, transferring groups other than amino-acyl groups"/>
    <property type="evidence" value="ECO:0007669"/>
    <property type="project" value="InterPro"/>
</dbReference>
<keyword evidence="3" id="KW-1133">Transmembrane helix</keyword>
<comment type="caution">
    <text evidence="5">The sequence shown here is derived from an EMBL/GenBank/DDBJ whole genome shotgun (WGS) entry which is preliminary data.</text>
</comment>
<protein>
    <submittedName>
        <fullName evidence="5">Peptidoglycan/LPS O-acetylase OafA/YrhL</fullName>
    </submittedName>
</protein>
<dbReference type="GO" id="GO:0016020">
    <property type="term" value="C:membrane"/>
    <property type="evidence" value="ECO:0007669"/>
    <property type="project" value="TreeGrafter"/>
</dbReference>
<proteinExistence type="inferred from homology"/>
<feature type="transmembrane region" description="Helical" evidence="3">
    <location>
        <begin position="179"/>
        <end position="199"/>
    </location>
</feature>
<dbReference type="EMBL" id="SLXV01000005">
    <property type="protein sequence ID" value="TCP69849.1"/>
    <property type="molecule type" value="Genomic_DNA"/>
</dbReference>
<feature type="transmembrane region" description="Helical" evidence="3">
    <location>
        <begin position="44"/>
        <end position="67"/>
    </location>
</feature>
<comment type="subcellular location">
    <subcellularLocation>
        <location evidence="1">Membrane</location>
    </subcellularLocation>
</comment>
<feature type="transmembrane region" description="Helical" evidence="3">
    <location>
        <begin position="318"/>
        <end position="336"/>
    </location>
</feature>
<keyword evidence="3" id="KW-0472">Membrane</keyword>
<feature type="transmembrane region" description="Helical" evidence="3">
    <location>
        <begin position="244"/>
        <end position="265"/>
    </location>
</feature>
<feature type="transmembrane region" description="Helical" evidence="3">
    <location>
        <begin position="342"/>
        <end position="364"/>
    </location>
</feature>
<feature type="transmembrane region" description="Helical" evidence="3">
    <location>
        <begin position="88"/>
        <end position="106"/>
    </location>
</feature>
<dbReference type="RefSeq" id="WP_131847953.1">
    <property type="nucleotide sequence ID" value="NZ_SLXV01000005.1"/>
</dbReference>
<evidence type="ECO:0000256" key="1">
    <source>
        <dbReference type="ARBA" id="ARBA00004370"/>
    </source>
</evidence>
<dbReference type="AlphaFoldDB" id="A0A4R2S105"/>
<keyword evidence="6" id="KW-1185">Reference proteome</keyword>
<dbReference type="InterPro" id="IPR050879">
    <property type="entry name" value="Acyltransferase_3"/>
</dbReference>
<evidence type="ECO:0000313" key="6">
    <source>
        <dbReference type="Proteomes" id="UP000294746"/>
    </source>
</evidence>
<sequence length="395" mass="45098">MHGIMTKEAKSQPLNNRYVPGLDGLRAFAVLAVVIYHLKINFFAPGGLIGVGIFFVLSGYLITDILLTQWKKHRKINLHDFWVKRARRLLPGLLLLLIVVVIGIAISNPSRFATFWGDLLASLLYITNWWFIVSDASYFSHFSAPSPLLHLWSLAVEEQFYLIWPFLLVLGLGVMRKKWIVMLILLGAFISALAMALLYQPGLLDQSRIYYGTDTRAFALLIGAVLAFYCPMQKIPEKVTTSRSLRVGISLLGAGGFITLLWMILFTNEVDPFLYKGGMVLQCVATAALIIAIVYPSTKWFHQIWEWGPLRWLGVRSYGIYLWHFPVLLLPFPTILEGEEYTIIRAVIQVSIIIIIAALSWEFIEKPIRYRQQTLRKNRISENQTKIIKIPSRLM</sequence>
<dbReference type="InterPro" id="IPR002656">
    <property type="entry name" value="Acyl_transf_3_dom"/>
</dbReference>
<evidence type="ECO:0000256" key="2">
    <source>
        <dbReference type="ARBA" id="ARBA00007400"/>
    </source>
</evidence>
<evidence type="ECO:0000259" key="4">
    <source>
        <dbReference type="Pfam" id="PF01757"/>
    </source>
</evidence>
<feature type="transmembrane region" description="Helical" evidence="3">
    <location>
        <begin position="215"/>
        <end position="232"/>
    </location>
</feature>
<accession>A0A4R2S105</accession>
<reference evidence="5 6" key="1">
    <citation type="submission" date="2019-03" db="EMBL/GenBank/DDBJ databases">
        <title>Genomic Encyclopedia of Type Strains, Phase IV (KMG-IV): sequencing the most valuable type-strain genomes for metagenomic binning, comparative biology and taxonomic classification.</title>
        <authorList>
            <person name="Goeker M."/>
        </authorList>
    </citation>
    <scope>NUCLEOTIDE SEQUENCE [LARGE SCALE GENOMIC DNA]</scope>
    <source>
        <strain evidence="5 6">DSM 46831</strain>
    </source>
</reference>
<feature type="domain" description="Acyltransferase 3" evidence="4">
    <location>
        <begin position="20"/>
        <end position="338"/>
    </location>
</feature>
<feature type="transmembrane region" description="Helical" evidence="3">
    <location>
        <begin position="149"/>
        <end position="172"/>
    </location>
</feature>
<name>A0A4R2S105_9BACL</name>
<dbReference type="Proteomes" id="UP000294746">
    <property type="component" value="Unassembled WGS sequence"/>
</dbReference>
<comment type="similarity">
    <text evidence="2">Belongs to the acyltransferase 3 family.</text>
</comment>
<dbReference type="GO" id="GO:0009103">
    <property type="term" value="P:lipopolysaccharide biosynthetic process"/>
    <property type="evidence" value="ECO:0007669"/>
    <property type="project" value="TreeGrafter"/>
</dbReference>
<gene>
    <name evidence="5" type="ORF">EDD57_10532</name>
</gene>
<evidence type="ECO:0000256" key="3">
    <source>
        <dbReference type="SAM" id="Phobius"/>
    </source>
</evidence>
<organism evidence="5 6">
    <name type="scientific">Baia soyae</name>
    <dbReference type="NCBI Taxonomy" id="1544746"/>
    <lineage>
        <taxon>Bacteria</taxon>
        <taxon>Bacillati</taxon>
        <taxon>Bacillota</taxon>
        <taxon>Bacilli</taxon>
        <taxon>Bacillales</taxon>
        <taxon>Thermoactinomycetaceae</taxon>
        <taxon>Baia</taxon>
    </lineage>
</organism>